<dbReference type="EMBL" id="MK500569">
    <property type="protein sequence ID" value="QBK92203.1"/>
    <property type="molecule type" value="Genomic_DNA"/>
</dbReference>
<reference evidence="1" key="1">
    <citation type="journal article" date="2019" name="MBio">
        <title>Virus Genomes from Deep Sea Sediments Expand the Ocean Megavirome and Support Independent Origins of Viral Gigantism.</title>
        <authorList>
            <person name="Backstrom D."/>
            <person name="Yutin N."/>
            <person name="Jorgensen S.L."/>
            <person name="Dharamshi J."/>
            <person name="Homa F."/>
            <person name="Zaremba-Niedwiedzka K."/>
            <person name="Spang A."/>
            <person name="Wolf Y.I."/>
            <person name="Koonin E.V."/>
            <person name="Ettema T.J."/>
        </authorList>
    </citation>
    <scope>NUCLEOTIDE SEQUENCE</scope>
</reference>
<sequence>MQGGDGYFFELEGTTMGIVYRTASSGSQVDTRVVQSSWNIDTFDGNGPSRITITTWDDAYLLIFDQQWLGVGQVRIGLIIEGIIRYAHIFTNEGLQLPYTRTAKLPIRYEIENVSAGATSDEMRMMCQSVLMEAQPSLIYPQFTFEDNVDSLGAREVFLSLRLKASQNRVTLRLVDVSVVVTNNATFRTGLIEVVLNPTLQNDTWAQNPSPFSAAELDNDFSTTFTGGTLIAQGQASQGGVSHLSITSGGNRSPYFDINSDIAGTSDILSLIGSNLAGSPNVSATMTWIEIS</sequence>
<proteinExistence type="predicted"/>
<protein>
    <submittedName>
        <fullName evidence="1">Uncharacterized protein</fullName>
    </submittedName>
</protein>
<accession>A0A481Z8H0</accession>
<gene>
    <name evidence="1" type="ORF">LCPAC304_05500</name>
</gene>
<evidence type="ECO:0000313" key="1">
    <source>
        <dbReference type="EMBL" id="QBK92203.1"/>
    </source>
</evidence>
<organism evidence="1">
    <name type="scientific">Pithovirus LCPAC304</name>
    <dbReference type="NCBI Taxonomy" id="2506594"/>
    <lineage>
        <taxon>Viruses</taxon>
        <taxon>Pithoviruses</taxon>
    </lineage>
</organism>
<name>A0A481Z8H0_9VIRU</name>